<dbReference type="AlphaFoldDB" id="A0A871R7D2"/>
<dbReference type="PANTHER" id="PTHR13914:SF0">
    <property type="entry name" value="PROLINE DEHYDROGENASE 1, MITOCHONDRIAL"/>
    <property type="match status" value="1"/>
</dbReference>
<evidence type="ECO:0000256" key="3">
    <source>
        <dbReference type="ARBA" id="ARBA00023002"/>
    </source>
</evidence>
<dbReference type="Pfam" id="PF01619">
    <property type="entry name" value="Pro_dh"/>
    <property type="match status" value="1"/>
</dbReference>
<proteinExistence type="inferred from homology"/>
<comment type="function">
    <text evidence="5">Converts proline to delta-1-pyrroline-5-carboxylate.</text>
</comment>
<comment type="cofactor">
    <cofactor evidence="5">
        <name>FAD</name>
        <dbReference type="ChEBI" id="CHEBI:57692"/>
    </cofactor>
</comment>
<comment type="similarity">
    <text evidence="1 5">Belongs to the proline oxidase family.</text>
</comment>
<dbReference type="KEGG" id="bbrx:BRETT_003799"/>
<sequence>MSASQLRGVLLVSSKQAARNSAVCFVRQPAVSVLTRRYISSSRKDMTSATVHSQTSETKPQTGSYLDTLSSSELFGYGVIGLCTLSRPILNLAIKIFPFTPLWMIKLLVYKNYCGGDTIPDVMKTGERLSQRGIRNMMVSYTVEACDGKKMSVSIDTIINETKKSVTDLLVPHTVRMIKEVGVDHINEVPPGYVALKPTGLIENAANILLHYKEPAYQARFKQLYDTCVDIIAECESANAALLKQYPTRKAPFICAIVDAERNDLQQAVYKLQRDLYARFNKEKSVVVGTMQMYLKESSPNLLKEDEYARKGGYKIGWKLVRGAYIHSEPDRGVIQDTKSDTDANYDSGIKNTLANMCSKSPTVGHLVVASHNADTQRMASDLLDKITDPGVKANVVQAQLLGMGDNITYYLIKHRNAKNLIKYVPWGPPLETKEYLLRRLQENGDAVRADSGWPLVKGVVKSLFRKVF</sequence>
<comment type="catalytic activity">
    <reaction evidence="5">
        <text>L-proline + a quinone = (S)-1-pyrroline-5-carboxylate + a quinol + H(+)</text>
        <dbReference type="Rhea" id="RHEA:23784"/>
        <dbReference type="ChEBI" id="CHEBI:15378"/>
        <dbReference type="ChEBI" id="CHEBI:17388"/>
        <dbReference type="ChEBI" id="CHEBI:24646"/>
        <dbReference type="ChEBI" id="CHEBI:60039"/>
        <dbReference type="ChEBI" id="CHEBI:132124"/>
        <dbReference type="EC" id="1.5.5.2"/>
    </reaction>
</comment>
<dbReference type="Proteomes" id="UP000663131">
    <property type="component" value="Chromosome 6"/>
</dbReference>
<evidence type="ECO:0000256" key="2">
    <source>
        <dbReference type="ARBA" id="ARBA00012695"/>
    </source>
</evidence>
<keyword evidence="4 5" id="KW-0642">Proline metabolism</keyword>
<organism evidence="7 8">
    <name type="scientific">Dekkera bruxellensis</name>
    <name type="common">Brettanomyces custersii</name>
    <dbReference type="NCBI Taxonomy" id="5007"/>
    <lineage>
        <taxon>Eukaryota</taxon>
        <taxon>Fungi</taxon>
        <taxon>Dikarya</taxon>
        <taxon>Ascomycota</taxon>
        <taxon>Saccharomycotina</taxon>
        <taxon>Pichiomycetes</taxon>
        <taxon>Pichiales</taxon>
        <taxon>Pichiaceae</taxon>
        <taxon>Brettanomyces</taxon>
    </lineage>
</organism>
<dbReference type="OrthoDB" id="5464at2759"/>
<reference evidence="7" key="1">
    <citation type="submission" date="2020-10" db="EMBL/GenBank/DDBJ databases">
        <authorList>
            <person name="Palmer J.M."/>
        </authorList>
    </citation>
    <scope>NUCLEOTIDE SEQUENCE</scope>
    <source>
        <strain evidence="7">UCD 2041</strain>
    </source>
</reference>
<evidence type="ECO:0000313" key="7">
    <source>
        <dbReference type="EMBL" id="QOU19648.1"/>
    </source>
</evidence>
<keyword evidence="3 5" id="KW-0560">Oxidoreductase</keyword>
<dbReference type="InterPro" id="IPR015659">
    <property type="entry name" value="Proline_oxidase"/>
</dbReference>
<accession>A0A871R7D2</accession>
<reference evidence="7" key="2">
    <citation type="journal article" name="BMC Genomics">
        <title>New genome assemblies reveal patterns of domestication and adaptation across Brettanomyces (Dekkera) species.</title>
        <authorList>
            <person name="Roach M.J."/>
            <person name="Borneman A.R."/>
        </authorList>
    </citation>
    <scope>NUCLEOTIDE SEQUENCE</scope>
    <source>
        <strain evidence="7">UCD 2041</strain>
    </source>
</reference>
<keyword evidence="5" id="KW-0274">FAD</keyword>
<evidence type="ECO:0000256" key="4">
    <source>
        <dbReference type="ARBA" id="ARBA00023062"/>
    </source>
</evidence>
<dbReference type="GeneID" id="64575722"/>
<dbReference type="GO" id="GO:0005739">
    <property type="term" value="C:mitochondrion"/>
    <property type="evidence" value="ECO:0007669"/>
    <property type="project" value="TreeGrafter"/>
</dbReference>
<dbReference type="SUPFAM" id="SSF51730">
    <property type="entry name" value="FAD-linked oxidoreductase"/>
    <property type="match status" value="1"/>
</dbReference>
<gene>
    <name evidence="7" type="ORF">BRETT_003799</name>
</gene>
<dbReference type="EMBL" id="CP063134">
    <property type="protein sequence ID" value="QOU19648.1"/>
    <property type="molecule type" value="Genomic_DNA"/>
</dbReference>
<dbReference type="EC" id="1.5.5.2" evidence="2 5"/>
<evidence type="ECO:0000256" key="1">
    <source>
        <dbReference type="ARBA" id="ARBA00005869"/>
    </source>
</evidence>
<dbReference type="InterPro" id="IPR002872">
    <property type="entry name" value="Proline_DH_dom"/>
</dbReference>
<dbReference type="GO" id="GO:0071949">
    <property type="term" value="F:FAD binding"/>
    <property type="evidence" value="ECO:0007669"/>
    <property type="project" value="TreeGrafter"/>
</dbReference>
<evidence type="ECO:0000259" key="6">
    <source>
        <dbReference type="Pfam" id="PF01619"/>
    </source>
</evidence>
<dbReference type="RefSeq" id="XP_041136141.1">
    <property type="nucleotide sequence ID" value="XM_041282302.1"/>
</dbReference>
<dbReference type="GO" id="GO:0004657">
    <property type="term" value="F:proline dehydrogenase activity"/>
    <property type="evidence" value="ECO:0007669"/>
    <property type="project" value="UniProtKB-EC"/>
</dbReference>
<keyword evidence="5" id="KW-0285">Flavoprotein</keyword>
<evidence type="ECO:0000256" key="5">
    <source>
        <dbReference type="RuleBase" id="RU364054"/>
    </source>
</evidence>
<dbReference type="GO" id="GO:0010133">
    <property type="term" value="P:L-proline catabolic process to L-glutamate"/>
    <property type="evidence" value="ECO:0007669"/>
    <property type="project" value="TreeGrafter"/>
</dbReference>
<dbReference type="PANTHER" id="PTHR13914">
    <property type="entry name" value="PROLINE OXIDASE"/>
    <property type="match status" value="1"/>
</dbReference>
<protein>
    <recommendedName>
        <fullName evidence="2 5">Proline dehydrogenase</fullName>
        <ecNumber evidence="2 5">1.5.5.2</ecNumber>
    </recommendedName>
</protein>
<dbReference type="Gene3D" id="3.20.20.220">
    <property type="match status" value="1"/>
</dbReference>
<dbReference type="InterPro" id="IPR029041">
    <property type="entry name" value="FAD-linked_oxidoreductase-like"/>
</dbReference>
<name>A0A871R7D2_DEKBR</name>
<feature type="domain" description="Proline dehydrogenase" evidence="6">
    <location>
        <begin position="185"/>
        <end position="447"/>
    </location>
</feature>
<evidence type="ECO:0000313" key="8">
    <source>
        <dbReference type="Proteomes" id="UP000663131"/>
    </source>
</evidence>